<accession>A0A191ZJ95</accession>
<evidence type="ECO:0000313" key="3">
    <source>
        <dbReference type="Proteomes" id="UP000078596"/>
    </source>
</evidence>
<dbReference type="RefSeq" id="WP_066101742.1">
    <property type="nucleotide sequence ID" value="NZ_CP016027.1"/>
</dbReference>
<evidence type="ECO:0000256" key="1">
    <source>
        <dbReference type="SAM" id="SignalP"/>
    </source>
</evidence>
<feature type="signal peptide" evidence="1">
    <location>
        <begin position="1"/>
        <end position="22"/>
    </location>
</feature>
<sequence>MKKLATVAYFLCALSVAMPSHAQPPPLRIKAEPPRAEALLWKHLFGGGEDDGATAIVRAADGGFAVAGYTDSKGAGKVDAWVIRLDAHGEALWDRTYGGSEDDAANAIVRTADGGFAVAGDIGSKDADQGDAKGVGQGDATCANQDDATCAGNIDFWVVRLDARGEVLWDRTLGGRKDDWASAVVQTADGGLAVAGGTRSKGAGKGDAWVIRLDAHGQVLWDRTFGGSEEDEATALVRTADGGFAVAGDTQSKGAGKADIWVIRLDAQGHVLWDRTFGGSENDWAGAMVQTADGGFAVAGETHSKGAGSSDVWVIRLNAQGRALWDRTLGGRKEDWATTIVRTADGGFAVAGSTQSKGAGKGDAWVIRLDAQGKLRWDRTFGGRKVDWASAVVQNVDGGFTVAGYTSSKGAGFGDAWIFRLNKNGELE</sequence>
<dbReference type="KEGG" id="haz:A9404_11480"/>
<keyword evidence="1" id="KW-0732">Signal</keyword>
<feature type="chain" id="PRO_5008250440" description="Bulb-type lectin domain-containing protein" evidence="1">
    <location>
        <begin position="23"/>
        <end position="428"/>
    </location>
</feature>
<dbReference type="Gene3D" id="2.80.10.50">
    <property type="match status" value="2"/>
</dbReference>
<dbReference type="SUPFAM" id="SSF50998">
    <property type="entry name" value="Quinoprotein alcohol dehydrogenase-like"/>
    <property type="match status" value="1"/>
</dbReference>
<proteinExistence type="predicted"/>
<evidence type="ECO:0008006" key="4">
    <source>
        <dbReference type="Google" id="ProtNLM"/>
    </source>
</evidence>
<dbReference type="PANTHER" id="PTHR42754">
    <property type="entry name" value="ENDOGLUCANASE"/>
    <property type="match status" value="1"/>
</dbReference>
<gene>
    <name evidence="2" type="ORF">A9404_11480</name>
</gene>
<keyword evidence="3" id="KW-1185">Reference proteome</keyword>
<reference evidence="2 3" key="1">
    <citation type="submission" date="2016-06" db="EMBL/GenBank/DDBJ databases">
        <title>Insight into the functional genes involving in sulfur oxidation in Pearl River water.</title>
        <authorList>
            <person name="Luo J."/>
            <person name="Tan X."/>
            <person name="Lin W."/>
        </authorList>
    </citation>
    <scope>NUCLEOTIDE SEQUENCE [LARGE SCALE GENOMIC DNA]</scope>
    <source>
        <strain evidence="2 3">LS2</strain>
    </source>
</reference>
<dbReference type="AlphaFoldDB" id="A0A191ZJ95"/>
<dbReference type="EMBL" id="CP016027">
    <property type="protein sequence ID" value="ANJ67917.1"/>
    <property type="molecule type" value="Genomic_DNA"/>
</dbReference>
<evidence type="ECO:0000313" key="2">
    <source>
        <dbReference type="EMBL" id="ANJ67917.1"/>
    </source>
</evidence>
<name>A0A191ZJ95_9GAMM</name>
<dbReference type="PANTHER" id="PTHR42754:SF1">
    <property type="entry name" value="LIPOPROTEIN"/>
    <property type="match status" value="1"/>
</dbReference>
<dbReference type="Proteomes" id="UP000078596">
    <property type="component" value="Chromosome"/>
</dbReference>
<dbReference type="InterPro" id="IPR011047">
    <property type="entry name" value="Quinoprotein_ADH-like_sf"/>
</dbReference>
<dbReference type="OrthoDB" id="6810016at2"/>
<organism evidence="2 3">
    <name type="scientific">Halothiobacillus diazotrophicus</name>
    <dbReference type="NCBI Taxonomy" id="1860122"/>
    <lineage>
        <taxon>Bacteria</taxon>
        <taxon>Pseudomonadati</taxon>
        <taxon>Pseudomonadota</taxon>
        <taxon>Gammaproteobacteria</taxon>
        <taxon>Chromatiales</taxon>
        <taxon>Halothiobacillaceae</taxon>
        <taxon>Halothiobacillus</taxon>
    </lineage>
</organism>
<dbReference type="STRING" id="1860122.A9404_11480"/>
<protein>
    <recommendedName>
        <fullName evidence="4">Bulb-type lectin domain-containing protein</fullName>
    </recommendedName>
</protein>